<dbReference type="AlphaFoldDB" id="Q2H6W5"/>
<dbReference type="RefSeq" id="XP_001221695.1">
    <property type="nucleotide sequence ID" value="XM_001221694.1"/>
</dbReference>
<accession>Q2H6W5</accession>
<proteinExistence type="predicted"/>
<dbReference type="VEuPathDB" id="FungiDB:CHGG_05600"/>
<feature type="domain" description="Aminoglycoside phosphotransferase" evidence="2">
    <location>
        <begin position="83"/>
        <end position="247"/>
    </location>
</feature>
<dbReference type="HOGENOM" id="CLU_030124_0_0_1"/>
<name>Q2H6W5_CHAGB</name>
<evidence type="ECO:0000256" key="1">
    <source>
        <dbReference type="SAM" id="MobiDB-lite"/>
    </source>
</evidence>
<dbReference type="InterPro" id="IPR002575">
    <property type="entry name" value="Aminoglycoside_PTrfase"/>
</dbReference>
<protein>
    <recommendedName>
        <fullName evidence="2">Aminoglycoside phosphotransferase domain-containing protein</fullName>
    </recommendedName>
</protein>
<evidence type="ECO:0000313" key="4">
    <source>
        <dbReference type="Proteomes" id="UP000001056"/>
    </source>
</evidence>
<feature type="compositionally biased region" description="Acidic residues" evidence="1">
    <location>
        <begin position="147"/>
        <end position="182"/>
    </location>
</feature>
<sequence length="362" mass="41626">MPHRQRNGLRWADMGGCSFELEPQWAGQPQLDDITQVCRRALDLSAEDGCSVTFHADAPSAKTIWASARVAITTLGWIRRMTHVPVPKVIAFDDSQDNDIGYEWILMELMPGGEHFDYDIARGPFRTSHDWLSACLEIIRQEQVEALEEEEDEEDQEDQEDQEDGKDENDEGGEENEEDEVREDAKYRLQVANKLTKLLPKLFPLFQNPAEPTVLWHDNLSMSNILVDDDGKITALIDWECVSCKPLWVATEMPEFLLGHVQEEEPNKDYPDEDDAKKTKLDRIELFEFQQTQLRKVYVGKMKQLWPQWETEVAPAALKLDFLGAVDRCAGGWYLVEIEQWIDAVEGGAFPRLTDFFEDMES</sequence>
<dbReference type="Gene3D" id="3.90.1200.10">
    <property type="match status" value="1"/>
</dbReference>
<dbReference type="PANTHER" id="PTHR21310:SF13">
    <property type="entry name" value="AMINOGLYCOSIDE PHOSPHOTRANSFERASE DOMAIN-CONTAINING PROTEIN"/>
    <property type="match status" value="1"/>
</dbReference>
<dbReference type="SUPFAM" id="SSF56112">
    <property type="entry name" value="Protein kinase-like (PK-like)"/>
    <property type="match status" value="1"/>
</dbReference>
<organism evidence="3 4">
    <name type="scientific">Chaetomium globosum (strain ATCC 6205 / CBS 148.51 / DSM 1962 / NBRC 6347 / NRRL 1970)</name>
    <name type="common">Soil fungus</name>
    <dbReference type="NCBI Taxonomy" id="306901"/>
    <lineage>
        <taxon>Eukaryota</taxon>
        <taxon>Fungi</taxon>
        <taxon>Dikarya</taxon>
        <taxon>Ascomycota</taxon>
        <taxon>Pezizomycotina</taxon>
        <taxon>Sordariomycetes</taxon>
        <taxon>Sordariomycetidae</taxon>
        <taxon>Sordariales</taxon>
        <taxon>Chaetomiaceae</taxon>
        <taxon>Chaetomium</taxon>
    </lineage>
</organism>
<dbReference type="eggNOG" id="ENOG502RXBQ">
    <property type="taxonomic scope" value="Eukaryota"/>
</dbReference>
<dbReference type="PANTHER" id="PTHR21310">
    <property type="entry name" value="AMINOGLYCOSIDE PHOSPHOTRANSFERASE-RELATED-RELATED"/>
    <property type="match status" value="1"/>
</dbReference>
<reference evidence="4" key="1">
    <citation type="journal article" date="2015" name="Genome Announc.">
        <title>Draft genome sequence of the cellulolytic fungus Chaetomium globosum.</title>
        <authorList>
            <person name="Cuomo C.A."/>
            <person name="Untereiner W.A."/>
            <person name="Ma L.-J."/>
            <person name="Grabherr M."/>
            <person name="Birren B.W."/>
        </authorList>
    </citation>
    <scope>NUCLEOTIDE SEQUENCE [LARGE SCALE GENOMIC DNA]</scope>
    <source>
        <strain evidence="4">ATCC 6205 / CBS 148.51 / DSM 1962 / NBRC 6347 / NRRL 1970</strain>
    </source>
</reference>
<dbReference type="Pfam" id="PF01636">
    <property type="entry name" value="APH"/>
    <property type="match status" value="1"/>
</dbReference>
<dbReference type="GeneID" id="4390496"/>
<dbReference type="InterPro" id="IPR051678">
    <property type="entry name" value="AGP_Transferase"/>
</dbReference>
<feature type="region of interest" description="Disordered" evidence="1">
    <location>
        <begin position="147"/>
        <end position="184"/>
    </location>
</feature>
<dbReference type="OMA" id="WETEVAP"/>
<dbReference type="EMBL" id="CH408031">
    <property type="protein sequence ID" value="EAQ88981.1"/>
    <property type="molecule type" value="Genomic_DNA"/>
</dbReference>
<keyword evidence="4" id="KW-1185">Reference proteome</keyword>
<gene>
    <name evidence="3" type="ORF">CHGG_05600</name>
</gene>
<dbReference type="OrthoDB" id="10003767at2759"/>
<dbReference type="Proteomes" id="UP000001056">
    <property type="component" value="Unassembled WGS sequence"/>
</dbReference>
<evidence type="ECO:0000259" key="2">
    <source>
        <dbReference type="Pfam" id="PF01636"/>
    </source>
</evidence>
<dbReference type="InterPro" id="IPR011009">
    <property type="entry name" value="Kinase-like_dom_sf"/>
</dbReference>
<dbReference type="InParanoid" id="Q2H6W5"/>
<evidence type="ECO:0000313" key="3">
    <source>
        <dbReference type="EMBL" id="EAQ88981.1"/>
    </source>
</evidence>